<accession>A0ABS2R6B9</accession>
<feature type="transmembrane region" description="Helical" evidence="2">
    <location>
        <begin position="686"/>
        <end position="704"/>
    </location>
</feature>
<evidence type="ECO:0000313" key="3">
    <source>
        <dbReference type="EMBL" id="MBM7714694.1"/>
    </source>
</evidence>
<evidence type="ECO:0000256" key="2">
    <source>
        <dbReference type="SAM" id="Phobius"/>
    </source>
</evidence>
<name>A0ABS2R6B9_9BACI</name>
<dbReference type="PANTHER" id="PTHR38434">
    <property type="entry name" value="BLL2549 PROTEIN"/>
    <property type="match status" value="1"/>
</dbReference>
<dbReference type="RefSeq" id="WP_077110187.1">
    <property type="nucleotide sequence ID" value="NZ_JAFBFH010000009.1"/>
</dbReference>
<dbReference type="PANTHER" id="PTHR38434:SF1">
    <property type="entry name" value="BLL2549 PROTEIN"/>
    <property type="match status" value="1"/>
</dbReference>
<dbReference type="Pfam" id="PF10101">
    <property type="entry name" value="DUF2339"/>
    <property type="match status" value="1"/>
</dbReference>
<dbReference type="EMBL" id="JAFBFH010000009">
    <property type="protein sequence ID" value="MBM7714694.1"/>
    <property type="molecule type" value="Genomic_DNA"/>
</dbReference>
<feature type="compositionally biased region" description="Basic and acidic residues" evidence="1">
    <location>
        <begin position="54"/>
        <end position="64"/>
    </location>
</feature>
<feature type="transmembrane region" description="Helical" evidence="2">
    <location>
        <begin position="468"/>
        <end position="485"/>
    </location>
</feature>
<keyword evidence="2" id="KW-0472">Membrane</keyword>
<feature type="transmembrane region" description="Helical" evidence="2">
    <location>
        <begin position="506"/>
        <end position="525"/>
    </location>
</feature>
<feature type="transmembrane region" description="Helical" evidence="2">
    <location>
        <begin position="391"/>
        <end position="411"/>
    </location>
</feature>
<protein>
    <submittedName>
        <fullName evidence="3">Membrane protein</fullName>
    </submittedName>
</protein>
<dbReference type="InterPro" id="IPR019286">
    <property type="entry name" value="DUF2339_TM"/>
</dbReference>
<proteinExistence type="predicted"/>
<feature type="transmembrane region" description="Helical" evidence="2">
    <location>
        <begin position="561"/>
        <end position="580"/>
    </location>
</feature>
<feature type="region of interest" description="Disordered" evidence="1">
    <location>
        <begin position="93"/>
        <end position="113"/>
    </location>
</feature>
<feature type="transmembrane region" description="Helical" evidence="2">
    <location>
        <begin position="314"/>
        <end position="332"/>
    </location>
</feature>
<feature type="transmembrane region" description="Helical" evidence="2">
    <location>
        <begin position="443"/>
        <end position="462"/>
    </location>
</feature>
<feature type="compositionally biased region" description="Polar residues" evidence="1">
    <location>
        <begin position="93"/>
        <end position="111"/>
    </location>
</feature>
<feature type="transmembrane region" description="Helical" evidence="2">
    <location>
        <begin position="287"/>
        <end position="308"/>
    </location>
</feature>
<feature type="transmembrane region" description="Helical" evidence="2">
    <location>
        <begin position="126"/>
        <end position="146"/>
    </location>
</feature>
<evidence type="ECO:0000313" key="4">
    <source>
        <dbReference type="Proteomes" id="UP000823485"/>
    </source>
</evidence>
<feature type="transmembrane region" description="Helical" evidence="2">
    <location>
        <begin position="417"/>
        <end position="436"/>
    </location>
</feature>
<feature type="transmembrane region" description="Helical" evidence="2">
    <location>
        <begin position="659"/>
        <end position="679"/>
    </location>
</feature>
<sequence>MDENIKKLVRRVETLEEEVSTLKRKIAKMEPLSTADIRKAEVKESPQKTTVEQTGERMTAEPESKQTAAQTMAELEDKQIVAQTTAELESKQTVAQTTAELESKQTAQPVQMKQEPKKEVDFEKILGIWLPRVFMFILLLGVLWGLKVGMDNGWITYSVRIVMGYASTILLYYLGMRYVKGEKKLFGVTLLGGVIALGILTTFAAHYLYDYFHYMLAFMIGIFYIALGLFLSKKTKSETLTIFSAIAGFLLPFLLEGQGATALQFCLYILLLFLSLFYVSLSEKHKITFYVTFVLFHVTLMIYANFAGTYGSEYIIVATVLIQHISLLTFYIRGLISRQVFTEVLIYTNFVFAISWIKLLIQPQEVVVYGLFALLYIVLTAYVFSEKDRSLQGVLSAVAVFATSVFILSFQLEHIQVKLMLLLINGAIGLWVGLYYATKRTIVTSSIIYGITAWTVILTVYMERFVSYDHLVWLLLLITMGWIYHSIYRFGPNKFHLQVQKIDMSLMIGQIISLLYIFHLTQIWLAQTYLPYETESHIQALIFMAALLFMYFAYKWKHGVYVTYAAVIEYLVLGLVIVSLPLTDDFLNQWFLFHLFVEIGYVFLLTCLFVIIFKGKLPNKEGMKAKASAYFIALQVTCFIFLNKWYFAITNVYDWDREYVFLVHTFLLFLFAFLSISLGRKWNWKAVKIIGSLLIGFCLLKLFFIDLINISIIIRAILFIIVGVVGLLYSRTLLKD</sequence>
<gene>
    <name evidence="3" type="ORF">JOC94_001666</name>
</gene>
<feature type="compositionally biased region" description="Basic and acidic residues" evidence="1">
    <location>
        <begin position="37"/>
        <end position="46"/>
    </location>
</feature>
<organism evidence="3 4">
    <name type="scientific">Siminovitchia thermophila</name>
    <dbReference type="NCBI Taxonomy" id="1245522"/>
    <lineage>
        <taxon>Bacteria</taxon>
        <taxon>Bacillati</taxon>
        <taxon>Bacillota</taxon>
        <taxon>Bacilli</taxon>
        <taxon>Bacillales</taxon>
        <taxon>Bacillaceae</taxon>
        <taxon>Siminovitchia</taxon>
    </lineage>
</organism>
<feature type="transmembrane region" description="Helical" evidence="2">
    <location>
        <begin position="592"/>
        <end position="615"/>
    </location>
</feature>
<feature type="region of interest" description="Disordered" evidence="1">
    <location>
        <begin position="37"/>
        <end position="69"/>
    </location>
</feature>
<dbReference type="Proteomes" id="UP000823485">
    <property type="component" value="Unassembled WGS sequence"/>
</dbReference>
<comment type="caution">
    <text evidence="3">The sequence shown here is derived from an EMBL/GenBank/DDBJ whole genome shotgun (WGS) entry which is preliminary data.</text>
</comment>
<feature type="transmembrane region" description="Helical" evidence="2">
    <location>
        <begin position="261"/>
        <end position="280"/>
    </location>
</feature>
<feature type="transmembrane region" description="Helical" evidence="2">
    <location>
        <begin position="344"/>
        <end position="361"/>
    </location>
</feature>
<keyword evidence="4" id="KW-1185">Reference proteome</keyword>
<keyword evidence="2" id="KW-0812">Transmembrane</keyword>
<reference evidence="3 4" key="1">
    <citation type="submission" date="2021-01" db="EMBL/GenBank/DDBJ databases">
        <title>Genomic Encyclopedia of Type Strains, Phase IV (KMG-IV): sequencing the most valuable type-strain genomes for metagenomic binning, comparative biology and taxonomic classification.</title>
        <authorList>
            <person name="Goeker M."/>
        </authorList>
    </citation>
    <scope>NUCLEOTIDE SEQUENCE [LARGE SCALE GENOMIC DNA]</scope>
    <source>
        <strain evidence="3 4">DSM 105453</strain>
    </source>
</reference>
<evidence type="ECO:0000256" key="1">
    <source>
        <dbReference type="SAM" id="MobiDB-lite"/>
    </source>
</evidence>
<feature type="transmembrane region" description="Helical" evidence="2">
    <location>
        <begin position="152"/>
        <end position="173"/>
    </location>
</feature>
<keyword evidence="2" id="KW-1133">Transmembrane helix</keyword>
<feature type="transmembrane region" description="Helical" evidence="2">
    <location>
        <begin position="211"/>
        <end position="232"/>
    </location>
</feature>
<feature type="transmembrane region" description="Helical" evidence="2">
    <location>
        <begin position="239"/>
        <end position="255"/>
    </location>
</feature>
<feature type="transmembrane region" description="Helical" evidence="2">
    <location>
        <begin position="627"/>
        <end position="647"/>
    </location>
</feature>
<feature type="transmembrane region" description="Helical" evidence="2">
    <location>
        <begin position="710"/>
        <end position="729"/>
    </location>
</feature>
<feature type="transmembrane region" description="Helical" evidence="2">
    <location>
        <begin position="537"/>
        <end position="554"/>
    </location>
</feature>
<feature type="transmembrane region" description="Helical" evidence="2">
    <location>
        <begin position="185"/>
        <end position="205"/>
    </location>
</feature>
<feature type="transmembrane region" description="Helical" evidence="2">
    <location>
        <begin position="367"/>
        <end position="384"/>
    </location>
</feature>